<proteinExistence type="inferred from homology"/>
<dbReference type="PANTHER" id="PTHR24321">
    <property type="entry name" value="DEHYDROGENASES, SHORT CHAIN"/>
    <property type="match status" value="1"/>
</dbReference>
<dbReference type="InterPro" id="IPR036291">
    <property type="entry name" value="NAD(P)-bd_dom_sf"/>
</dbReference>
<keyword evidence="2" id="KW-0560">Oxidoreductase</keyword>
<dbReference type="FunFam" id="3.40.50.720:FF:000084">
    <property type="entry name" value="Short-chain dehydrogenase reductase"/>
    <property type="match status" value="1"/>
</dbReference>
<dbReference type="AlphaFoldDB" id="A0A841PZP8"/>
<dbReference type="NCBIfam" id="NF004203">
    <property type="entry name" value="PRK05653.2-4"/>
    <property type="match status" value="1"/>
</dbReference>
<dbReference type="PRINTS" id="PR00080">
    <property type="entry name" value="SDRFAMILY"/>
</dbReference>
<dbReference type="InterPro" id="IPR002347">
    <property type="entry name" value="SDR_fam"/>
</dbReference>
<dbReference type="PANTHER" id="PTHR24321:SF8">
    <property type="entry name" value="ESTRADIOL 17-BETA-DEHYDROGENASE 8-RELATED"/>
    <property type="match status" value="1"/>
</dbReference>
<dbReference type="Proteomes" id="UP000568839">
    <property type="component" value="Unassembled WGS sequence"/>
</dbReference>
<keyword evidence="4" id="KW-1185">Reference proteome</keyword>
<accession>A0A841PZP8</accession>
<dbReference type="EMBL" id="JACHHJ010000002">
    <property type="protein sequence ID" value="MBB6450025.1"/>
    <property type="molecule type" value="Genomic_DNA"/>
</dbReference>
<dbReference type="CDD" id="cd05233">
    <property type="entry name" value="SDR_c"/>
    <property type="match status" value="1"/>
</dbReference>
<protein>
    <submittedName>
        <fullName evidence="3">NAD(P)-dependent dehydrogenase (Short-subunit alcohol dehydrogenase family)</fullName>
    </submittedName>
</protein>
<evidence type="ECO:0000313" key="3">
    <source>
        <dbReference type="EMBL" id="MBB6450025.1"/>
    </source>
</evidence>
<gene>
    <name evidence="3" type="ORF">HNR44_002003</name>
</gene>
<comment type="caution">
    <text evidence="3">The sequence shown here is derived from an EMBL/GenBank/DDBJ whole genome shotgun (WGS) entry which is preliminary data.</text>
</comment>
<reference evidence="3 4" key="1">
    <citation type="submission" date="2020-08" db="EMBL/GenBank/DDBJ databases">
        <title>Genomic Encyclopedia of Type Strains, Phase IV (KMG-IV): sequencing the most valuable type-strain genomes for metagenomic binning, comparative biology and taxonomic classification.</title>
        <authorList>
            <person name="Goeker M."/>
        </authorList>
    </citation>
    <scope>NUCLEOTIDE SEQUENCE [LARGE SCALE GENOMIC DNA]</scope>
    <source>
        <strain evidence="3 4">DSM 21769</strain>
    </source>
</reference>
<organism evidence="3 4">
    <name type="scientific">Geomicrobium halophilum</name>
    <dbReference type="NCBI Taxonomy" id="549000"/>
    <lineage>
        <taxon>Bacteria</taxon>
        <taxon>Bacillati</taxon>
        <taxon>Bacillota</taxon>
        <taxon>Bacilli</taxon>
        <taxon>Bacillales</taxon>
        <taxon>Geomicrobium</taxon>
    </lineage>
</organism>
<evidence type="ECO:0000256" key="1">
    <source>
        <dbReference type="ARBA" id="ARBA00006484"/>
    </source>
</evidence>
<evidence type="ECO:0000256" key="2">
    <source>
        <dbReference type="ARBA" id="ARBA00023002"/>
    </source>
</evidence>
<dbReference type="Pfam" id="PF13561">
    <property type="entry name" value="adh_short_C2"/>
    <property type="match status" value="1"/>
</dbReference>
<comment type="similarity">
    <text evidence="1">Belongs to the short-chain dehydrogenases/reductases (SDR) family.</text>
</comment>
<dbReference type="SUPFAM" id="SSF51735">
    <property type="entry name" value="NAD(P)-binding Rossmann-fold domains"/>
    <property type="match status" value="1"/>
</dbReference>
<evidence type="ECO:0000313" key="4">
    <source>
        <dbReference type="Proteomes" id="UP000568839"/>
    </source>
</evidence>
<dbReference type="GO" id="GO:0016491">
    <property type="term" value="F:oxidoreductase activity"/>
    <property type="evidence" value="ECO:0007669"/>
    <property type="project" value="UniProtKB-KW"/>
</dbReference>
<name>A0A841PZP8_9BACL</name>
<dbReference type="GO" id="GO:0008206">
    <property type="term" value="P:bile acid metabolic process"/>
    <property type="evidence" value="ECO:0007669"/>
    <property type="project" value="UniProtKB-ARBA"/>
</dbReference>
<dbReference type="Gene3D" id="3.40.50.720">
    <property type="entry name" value="NAD(P)-binding Rossmann-like Domain"/>
    <property type="match status" value="1"/>
</dbReference>
<sequence length="254" mass="27110">MNVMLANKVAVITGAGSGIGRSTAYLFAENRSKVVLIDNNKEEVDTLQSELETEGMAIEADVSSSIQMHSALKEAARTFGKVDIVFANAGINGAVAPIEDFDPDEWDKTLSVNMKGTFLTVKHAIPYMKQGGGSIIITSSVNGNRVFSNFGMTAYSASKAGQMAFGKMAALELSNYNIRVNVICPGAIDTNIGDRTYPDEEQLKNIRIPTGKKVSPNNTGTPEQVAETVLFLASDASSHVSGTEMYIDGSQTLL</sequence>
<dbReference type="PRINTS" id="PR00081">
    <property type="entry name" value="GDHRDH"/>
</dbReference>